<feature type="non-terminal residue" evidence="1">
    <location>
        <position position="1"/>
    </location>
</feature>
<evidence type="ECO:0000313" key="1">
    <source>
        <dbReference type="EMBL" id="EQD36221.1"/>
    </source>
</evidence>
<name>T0YL94_9ZZZZ</name>
<reference evidence="1" key="2">
    <citation type="journal article" date="2014" name="ISME J.">
        <title>Microbial stratification in low pH oxic and suboxic macroscopic growths along an acid mine drainage.</title>
        <authorList>
            <person name="Mendez-Garcia C."/>
            <person name="Mesa V."/>
            <person name="Sprenger R.R."/>
            <person name="Richter M."/>
            <person name="Diez M.S."/>
            <person name="Solano J."/>
            <person name="Bargiela R."/>
            <person name="Golyshina O.V."/>
            <person name="Manteca A."/>
            <person name="Ramos J.L."/>
            <person name="Gallego J.R."/>
            <person name="Llorente I."/>
            <person name="Martins Dos Santos V.A."/>
            <person name="Jensen O.N."/>
            <person name="Pelaez A.I."/>
            <person name="Sanchez J."/>
            <person name="Ferrer M."/>
        </authorList>
    </citation>
    <scope>NUCLEOTIDE SEQUENCE</scope>
</reference>
<gene>
    <name evidence="1" type="ORF">B2A_12229</name>
</gene>
<dbReference type="AlphaFoldDB" id="T0YL94"/>
<protein>
    <submittedName>
        <fullName evidence="1">Uncharacterized protein</fullName>
    </submittedName>
</protein>
<proteinExistence type="predicted"/>
<accession>T0YL94</accession>
<organism evidence="1">
    <name type="scientific">mine drainage metagenome</name>
    <dbReference type="NCBI Taxonomy" id="410659"/>
    <lineage>
        <taxon>unclassified sequences</taxon>
        <taxon>metagenomes</taxon>
        <taxon>ecological metagenomes</taxon>
    </lineage>
</organism>
<dbReference type="EMBL" id="AUZZ01008819">
    <property type="protein sequence ID" value="EQD36221.1"/>
    <property type="molecule type" value="Genomic_DNA"/>
</dbReference>
<reference evidence="1" key="1">
    <citation type="submission" date="2013-08" db="EMBL/GenBank/DDBJ databases">
        <authorList>
            <person name="Mendez C."/>
            <person name="Richter M."/>
            <person name="Ferrer M."/>
            <person name="Sanchez J."/>
        </authorList>
    </citation>
    <scope>NUCLEOTIDE SEQUENCE</scope>
</reference>
<comment type="caution">
    <text evidence="1">The sequence shown here is derived from an EMBL/GenBank/DDBJ whole genome shotgun (WGS) entry which is preliminary data.</text>
</comment>
<sequence>SIPTEGRSSSRPCRRIANYVAELKKNSRKMTVLALRQLLRMVREYPRAPLLAAVAEAARYGLYDLDRVDAWSCAGWRATTSC</sequence>